<gene>
    <name evidence="2" type="ORF">FRD01_12790</name>
</gene>
<name>A0A5B8XQC9_9DELT</name>
<dbReference type="EMBL" id="CP042467">
    <property type="protein sequence ID" value="QED28092.1"/>
    <property type="molecule type" value="Genomic_DNA"/>
</dbReference>
<dbReference type="Proteomes" id="UP000321595">
    <property type="component" value="Chromosome"/>
</dbReference>
<dbReference type="RefSeq" id="WP_146960209.1">
    <property type="nucleotide sequence ID" value="NZ_CP042467.1"/>
</dbReference>
<dbReference type="AlphaFoldDB" id="A0A5B8XQC9"/>
<sequence length="294" mass="31946">MKRCTNLVVFLLAGSLWVGCDKKETSAPSAPSESIPQPAEETPTAEGPIAVTEFKIQASQAVMKLEGVDIKALEAGIQSDLHAHESFDPDGPTKGKGYAIFDVRERPESVEVMLVGGVGVDTSVFGELKAEVVVRDADIDDRRVPSLVEEARRRFVKRVGAAAKVKSANDQEILAVLSGDNDNATKLIAVQEARDRRIEGSVPLVRPLLDARDERLQVAAAAMLVSMKDEESYSNVIRITEDFSRDANPQMLPMLYIVADLKTPESRTYLQAVAEGHDSPNVRKVAKEALGPEL</sequence>
<accession>A0A5B8XQC9</accession>
<dbReference type="OrthoDB" id="5492062at2"/>
<feature type="region of interest" description="Disordered" evidence="1">
    <location>
        <begin position="23"/>
        <end position="44"/>
    </location>
</feature>
<proteinExistence type="predicted"/>
<organism evidence="2 3">
    <name type="scientific">Microvenator marinus</name>
    <dbReference type="NCBI Taxonomy" id="2600177"/>
    <lineage>
        <taxon>Bacteria</taxon>
        <taxon>Deltaproteobacteria</taxon>
        <taxon>Bradymonadales</taxon>
        <taxon>Microvenatoraceae</taxon>
        <taxon>Microvenator</taxon>
    </lineage>
</organism>
<protein>
    <recommendedName>
        <fullName evidence="4">HEAT repeat domain-containing protein</fullName>
    </recommendedName>
</protein>
<evidence type="ECO:0000256" key="1">
    <source>
        <dbReference type="SAM" id="MobiDB-lite"/>
    </source>
</evidence>
<feature type="compositionally biased region" description="Polar residues" evidence="1">
    <location>
        <begin position="26"/>
        <end position="35"/>
    </location>
</feature>
<reference evidence="2 3" key="1">
    <citation type="submission" date="2019-08" db="EMBL/GenBank/DDBJ databases">
        <authorList>
            <person name="Liang Q."/>
        </authorList>
    </citation>
    <scope>NUCLEOTIDE SEQUENCE [LARGE SCALE GENOMIC DNA]</scope>
    <source>
        <strain evidence="2 3">V1718</strain>
    </source>
</reference>
<dbReference type="KEGG" id="bbae:FRD01_12790"/>
<evidence type="ECO:0000313" key="3">
    <source>
        <dbReference type="Proteomes" id="UP000321595"/>
    </source>
</evidence>
<evidence type="ECO:0000313" key="2">
    <source>
        <dbReference type="EMBL" id="QED28092.1"/>
    </source>
</evidence>
<keyword evidence="3" id="KW-1185">Reference proteome</keyword>
<dbReference type="PROSITE" id="PS51257">
    <property type="entry name" value="PROKAR_LIPOPROTEIN"/>
    <property type="match status" value="1"/>
</dbReference>
<evidence type="ECO:0008006" key="4">
    <source>
        <dbReference type="Google" id="ProtNLM"/>
    </source>
</evidence>